<evidence type="ECO:0000256" key="5">
    <source>
        <dbReference type="ARBA" id="ARBA00023136"/>
    </source>
</evidence>
<feature type="transmembrane region" description="Helical" evidence="10">
    <location>
        <begin position="823"/>
        <end position="841"/>
    </location>
</feature>
<evidence type="ECO:0000256" key="11">
    <source>
        <dbReference type="SAM" id="SignalP"/>
    </source>
</evidence>
<dbReference type="InterPro" id="IPR000337">
    <property type="entry name" value="GPCR_3"/>
</dbReference>
<evidence type="ECO:0000256" key="1">
    <source>
        <dbReference type="ARBA" id="ARBA00004141"/>
    </source>
</evidence>
<dbReference type="PANTHER" id="PTHR10519">
    <property type="entry name" value="GABA-B RECEPTOR"/>
    <property type="match status" value="1"/>
</dbReference>
<dbReference type="PANTHER" id="PTHR10519:SF20">
    <property type="entry name" value="G-PROTEIN COUPLED RECEPTOR 156-RELATED"/>
    <property type="match status" value="1"/>
</dbReference>
<gene>
    <name evidence="13" type="ORF">SEMRO_1589_G284360.1</name>
</gene>
<dbReference type="PROSITE" id="PS50259">
    <property type="entry name" value="G_PROTEIN_RECEP_F3_4"/>
    <property type="match status" value="1"/>
</dbReference>
<dbReference type="InterPro" id="IPR002455">
    <property type="entry name" value="GPCR3_GABA-B"/>
</dbReference>
<dbReference type="Gene3D" id="3.40.50.2300">
    <property type="match status" value="4"/>
</dbReference>
<dbReference type="InterPro" id="IPR028082">
    <property type="entry name" value="Peripla_BP_I"/>
</dbReference>
<evidence type="ECO:0000256" key="3">
    <source>
        <dbReference type="ARBA" id="ARBA00022989"/>
    </source>
</evidence>
<evidence type="ECO:0000256" key="4">
    <source>
        <dbReference type="ARBA" id="ARBA00023040"/>
    </source>
</evidence>
<dbReference type="Pfam" id="PF13407">
    <property type="entry name" value="Peripla_BP_4"/>
    <property type="match status" value="2"/>
</dbReference>
<feature type="transmembrane region" description="Helical" evidence="10">
    <location>
        <begin position="862"/>
        <end position="884"/>
    </location>
</feature>
<proteinExistence type="predicted"/>
<feature type="transmembrane region" description="Helical" evidence="10">
    <location>
        <begin position="769"/>
        <end position="791"/>
    </location>
</feature>
<feature type="domain" description="G-protein coupled receptors family 3 profile" evidence="12">
    <location>
        <begin position="819"/>
        <end position="1017"/>
    </location>
</feature>
<organism evidence="13 14">
    <name type="scientific">Seminavis robusta</name>
    <dbReference type="NCBI Taxonomy" id="568900"/>
    <lineage>
        <taxon>Eukaryota</taxon>
        <taxon>Sar</taxon>
        <taxon>Stramenopiles</taxon>
        <taxon>Ochrophyta</taxon>
        <taxon>Bacillariophyta</taxon>
        <taxon>Bacillariophyceae</taxon>
        <taxon>Bacillariophycidae</taxon>
        <taxon>Naviculales</taxon>
        <taxon>Naviculaceae</taxon>
        <taxon>Seminavis</taxon>
    </lineage>
</organism>
<keyword evidence="7" id="KW-0325">Glycoprotein</keyword>
<feature type="signal peptide" evidence="11">
    <location>
        <begin position="1"/>
        <end position="33"/>
    </location>
</feature>
<reference evidence="13" key="1">
    <citation type="submission" date="2020-06" db="EMBL/GenBank/DDBJ databases">
        <authorList>
            <consortium name="Plant Systems Biology data submission"/>
        </authorList>
    </citation>
    <scope>NUCLEOTIDE SEQUENCE</scope>
    <source>
        <strain evidence="13">D6</strain>
    </source>
</reference>
<dbReference type="GO" id="GO:0004965">
    <property type="term" value="F:G protein-coupled GABA receptor activity"/>
    <property type="evidence" value="ECO:0007669"/>
    <property type="project" value="InterPro"/>
</dbReference>
<feature type="region of interest" description="Disordered" evidence="9">
    <location>
        <begin position="1109"/>
        <end position="1138"/>
    </location>
</feature>
<evidence type="ECO:0000259" key="12">
    <source>
        <dbReference type="PROSITE" id="PS50259"/>
    </source>
</evidence>
<evidence type="ECO:0000313" key="14">
    <source>
        <dbReference type="Proteomes" id="UP001153069"/>
    </source>
</evidence>
<name>A0A9N8HSZ3_9STRA</name>
<keyword evidence="6 13" id="KW-0675">Receptor</keyword>
<feature type="compositionally biased region" description="Basic and acidic residues" evidence="9">
    <location>
        <begin position="1345"/>
        <end position="1362"/>
    </location>
</feature>
<evidence type="ECO:0000256" key="9">
    <source>
        <dbReference type="SAM" id="MobiDB-lite"/>
    </source>
</evidence>
<keyword evidence="5 10" id="KW-0472">Membrane</keyword>
<feature type="chain" id="PRO_5040134206" evidence="11">
    <location>
        <begin position="34"/>
        <end position="1422"/>
    </location>
</feature>
<dbReference type="OrthoDB" id="47382at2759"/>
<feature type="compositionally biased region" description="Polar residues" evidence="9">
    <location>
        <begin position="1390"/>
        <end position="1409"/>
    </location>
</feature>
<evidence type="ECO:0000313" key="13">
    <source>
        <dbReference type="EMBL" id="CAB9524816.1"/>
    </source>
</evidence>
<keyword evidence="11" id="KW-0732">Signal</keyword>
<keyword evidence="2 10" id="KW-0812">Transmembrane</keyword>
<keyword evidence="4" id="KW-0297">G-protein coupled receptor</keyword>
<dbReference type="PRINTS" id="PR00248">
    <property type="entry name" value="GPCRMGR"/>
</dbReference>
<accession>A0A9N8HSZ3</accession>
<protein>
    <submittedName>
        <fullName evidence="13">Acid type B receptor subunit 1</fullName>
    </submittedName>
</protein>
<comment type="caution">
    <text evidence="13">The sequence shown here is derived from an EMBL/GenBank/DDBJ whole genome shotgun (WGS) entry which is preliminary data.</text>
</comment>
<evidence type="ECO:0000256" key="8">
    <source>
        <dbReference type="ARBA" id="ARBA00023224"/>
    </source>
</evidence>
<feature type="transmembrane region" description="Helical" evidence="10">
    <location>
        <begin position="986"/>
        <end position="1006"/>
    </location>
</feature>
<dbReference type="Proteomes" id="UP001153069">
    <property type="component" value="Unassembled WGS sequence"/>
</dbReference>
<evidence type="ECO:0000256" key="2">
    <source>
        <dbReference type="ARBA" id="ARBA00022692"/>
    </source>
</evidence>
<keyword evidence="14" id="KW-1185">Reference proteome</keyword>
<dbReference type="GO" id="GO:0038039">
    <property type="term" value="C:G protein-coupled receptor heterodimeric complex"/>
    <property type="evidence" value="ECO:0007669"/>
    <property type="project" value="TreeGrafter"/>
</dbReference>
<keyword evidence="3 10" id="KW-1133">Transmembrane helix</keyword>
<feature type="transmembrane region" description="Helical" evidence="10">
    <location>
        <begin position="735"/>
        <end position="757"/>
    </location>
</feature>
<dbReference type="Pfam" id="PF00003">
    <property type="entry name" value="7tm_3"/>
    <property type="match status" value="1"/>
</dbReference>
<feature type="transmembrane region" description="Helical" evidence="10">
    <location>
        <begin position="952"/>
        <end position="974"/>
    </location>
</feature>
<dbReference type="CDD" id="cd15047">
    <property type="entry name" value="7tmC_GABA-B-like"/>
    <property type="match status" value="1"/>
</dbReference>
<dbReference type="SUPFAM" id="SSF53822">
    <property type="entry name" value="Periplasmic binding protein-like I"/>
    <property type="match status" value="2"/>
</dbReference>
<dbReference type="InterPro" id="IPR025997">
    <property type="entry name" value="SBP_2_dom"/>
</dbReference>
<dbReference type="EMBL" id="CAICTM010001587">
    <property type="protein sequence ID" value="CAB9524816.1"/>
    <property type="molecule type" value="Genomic_DNA"/>
</dbReference>
<evidence type="ECO:0000256" key="7">
    <source>
        <dbReference type="ARBA" id="ARBA00023180"/>
    </source>
</evidence>
<dbReference type="InterPro" id="IPR017978">
    <property type="entry name" value="GPCR_3_C"/>
</dbReference>
<feature type="region of interest" description="Disordered" evidence="9">
    <location>
        <begin position="1343"/>
        <end position="1422"/>
    </location>
</feature>
<evidence type="ECO:0000256" key="6">
    <source>
        <dbReference type="ARBA" id="ARBA00023170"/>
    </source>
</evidence>
<feature type="transmembrane region" description="Helical" evidence="10">
    <location>
        <begin position="918"/>
        <end position="940"/>
    </location>
</feature>
<sequence length="1422" mass="155795">MKTLLELVYHDVMVVPLLLLVLTCILCVLPCESARVHFACDACIARPDYRLQALVHGRDADPFWRQFRAASLQAAADMKVHLDMPLLPDDIHKNSSLAHAQLARDIRQAVEDDINGARRTDALLVTIPDEAVAKAAWHAVQNGIPVFAFNTGYHLLTEEQKKSRDITFFAQDELLAGQQAALEFVRQLQASSSLLQPLISKALFINHEPGNPSIQLRYQGFGLELKQHNPNVVVEELIVQNPTDIVNTVTSIHDALQGCTQASTSTHQAILLAGTMLLDVTLGALEQHNCVNNDTPSVGVFDTSDLVFSAILQGKLAFATSQQQHLQAVLPVIAGALYATTGKRPTNPMLYTGPYIVTKENMPTDTLQVCQSQGFPVCDQSPDQRDERQPVRMDSVFADKYGNGQPDRLCPCTDRSKIRIGAVLHGTTTNDFWNSIQNSAEQAAIDMNVALDLVRFPPQETNDIKYTKMALAIKTLCESGVDGIFVSIPSDIVVPSIQLCLDLKIPVISTNAGSHTSKQLGLLSHVGQLEFNAGHGGGQRLLQMGMQVGYCLHHIPGHDGLYERCAGFAAALNATDQHGGMIELPQDSDELFVLTVEEVIGKDMGPDNDNWDGVGLLILGSEALSGALQVQARHPGVMLATFDLDDSILPMLEDSRLLFAIDQQPYLQGSLPVHLLAYQAYTKQTLLTTVVETGPSFVTSPPSPNEEFCESTHFEVCKVVDLEDLNYIDPAIIHLGYALLGIIAFMAIGSAFWLWYYQNTSPIVRAGQPRFLFCIALGALISGLAIIPMSMQTDYRNIKNFGTGRIQQEENPSISAADAACMAVPWLYGMGFVLIFSALFAKIYRVKLVYKAGRKMLRRKIGILDVMGLFSLSFVPEVAILLTWQLVSPFRWEREVHLQSSGGMVLESVGGCTSDHGWHFLLALLSFHVLCLFYALVLCIQTKDIPTEFSESNWVSLAVLCIFQVTLLAIPVGAMVLETSSPDAFYFVRVFSIFLQNVTVLSLMFGPKMIKIISKQDGHLTSGQSRISGLGDASSFYTGTRSGYSAYEARKRFDPYARPSGISVSSFQIKSHGIGKTGGERCPAKEEAKAELQPNGTEDVTADVSKRLVGTADQKGSSRKLRLGDKSENPKRRRSTKVSLEDTALVAFSRSLRGSSKVLNLGGAEEDNLGCAGEDSDSDDNISSCFDIEDSSFFDVQGGVRGHFTCPACDLQIEKRRLWSLAETKRRTVGDGRNLSREDADGTRSMHCPQCLVLIERRVVYCVPRDEDNGYADHNHDEQESLLNRKVEYLSKQVSQNDLDVKEIQRKTAELEVREQELESQLHSQVAAQVEKSLASLGWFKRHHEPSDEPEAKASALERTDALLDAYVSSSDDHDDSSSSSSRGDESADEVSNANASEDCTKRNPSSAGGSAVGAILGVDGV</sequence>
<comment type="subcellular location">
    <subcellularLocation>
        <location evidence="1">Membrane</location>
        <topology evidence="1">Multi-pass membrane protein</topology>
    </subcellularLocation>
</comment>
<evidence type="ECO:0000256" key="10">
    <source>
        <dbReference type="SAM" id="Phobius"/>
    </source>
</evidence>
<keyword evidence="8" id="KW-0807">Transducer</keyword>